<feature type="compositionally biased region" description="Basic and acidic residues" evidence="2">
    <location>
        <begin position="624"/>
        <end position="634"/>
    </location>
</feature>
<accession>A0AA38RN57</accession>
<feature type="compositionally biased region" description="Low complexity" evidence="2">
    <location>
        <begin position="635"/>
        <end position="646"/>
    </location>
</feature>
<feature type="compositionally biased region" description="Polar residues" evidence="2">
    <location>
        <begin position="530"/>
        <end position="542"/>
    </location>
</feature>
<feature type="region of interest" description="Disordered" evidence="2">
    <location>
        <begin position="622"/>
        <end position="646"/>
    </location>
</feature>
<feature type="region of interest" description="Disordered" evidence="2">
    <location>
        <begin position="667"/>
        <end position="753"/>
    </location>
</feature>
<evidence type="ECO:0000256" key="1">
    <source>
        <dbReference type="SAM" id="Coils"/>
    </source>
</evidence>
<name>A0AA38RN57_9PEZI</name>
<comment type="caution">
    <text evidence="3">The sequence shown here is derived from an EMBL/GenBank/DDBJ whole genome shotgun (WGS) entry which is preliminary data.</text>
</comment>
<evidence type="ECO:0000313" key="4">
    <source>
        <dbReference type="Proteomes" id="UP001174694"/>
    </source>
</evidence>
<feature type="region of interest" description="Disordered" evidence="2">
    <location>
        <begin position="496"/>
        <end position="554"/>
    </location>
</feature>
<evidence type="ECO:0000256" key="2">
    <source>
        <dbReference type="SAM" id="MobiDB-lite"/>
    </source>
</evidence>
<feature type="region of interest" description="Disordered" evidence="2">
    <location>
        <begin position="351"/>
        <end position="399"/>
    </location>
</feature>
<feature type="compositionally biased region" description="Basic and acidic residues" evidence="2">
    <location>
        <begin position="325"/>
        <end position="335"/>
    </location>
</feature>
<proteinExistence type="predicted"/>
<sequence length="753" mass="79774">MPPWKSPPGAGRPKTGHQSIRGKISGPIPIPSPMDEEFPTRKPGAGIASPTPLESKEVDQQRQPQPPQAAGIPVAAGVSGSRTDVPQASQPEPTSVVPPAPPAGPGPADASGSGGPAPQSSPPRHRTNPSGTLRYSTVSASTNNTSQAGARPERKKSALRGALSKLFGRKKKGSQGSVSTTGRMSTLTATPHRSDMSALNRTNQLEQKRSASLPITEFDRALRSHSIGPEDITAIESARNSLQADPSPNRRRAATMTSRTFLGPRRGEFGEWAGLSPRPASSQGRGSRLGGLADDPDQIGRAITSDGGGELSHRRRSRSLSQLHDVMDGRSETRRRSDEIRYWRESYDPGFLSPLSSAAPETENEPVEGNGDAGQAPVSLPESPTLDRPPKTPPQPFTFGSVASMNEMAGMKITQAAGIDVRIRDLETQMQTMTRVVNQLCHSLPGFKGPLSEFGERAAVASSQGAAEPPLAFTSAVPPKIPAIYQSQAVSQDLNASSSRYSSSRHSTDTDAHSHMSFGEGQTYIGSLHPPSSSTQVHTIPATSHPAPLISPADRPMSTSTIRGAASMPSLEAGRDHGDEQQAAALLAQLEAERAARQALEAQVKKLSQRLNTLSTTMFAMVRDPSKSRSRERLAPTATSPTTTTAAAAVTVTAPAATVATPAVLSPVSITVPPPPSSSAQSMFEEDDDSSPTKEDYQEEDFQTPAEEPRSYGAFGEELREEQDSDDDPKRKKAARTLSLSQLTYGRGVSARV</sequence>
<feature type="compositionally biased region" description="Low complexity" evidence="2">
    <location>
        <begin position="281"/>
        <end position="292"/>
    </location>
</feature>
<evidence type="ECO:0000313" key="3">
    <source>
        <dbReference type="EMBL" id="KAJ9142218.1"/>
    </source>
</evidence>
<keyword evidence="1" id="KW-0175">Coiled coil</keyword>
<feature type="compositionally biased region" description="Pro residues" evidence="2">
    <location>
        <begin position="96"/>
        <end position="105"/>
    </location>
</feature>
<feature type="coiled-coil region" evidence="1">
    <location>
        <begin position="583"/>
        <end position="617"/>
    </location>
</feature>
<feature type="region of interest" description="Disordered" evidence="2">
    <location>
        <begin position="1"/>
        <end position="212"/>
    </location>
</feature>
<dbReference type="AlphaFoldDB" id="A0AA38RN57"/>
<feature type="compositionally biased region" description="Polar residues" evidence="2">
    <location>
        <begin position="80"/>
        <end position="90"/>
    </location>
</feature>
<feature type="region of interest" description="Disordered" evidence="2">
    <location>
        <begin position="236"/>
        <end position="335"/>
    </location>
</feature>
<reference evidence="3" key="1">
    <citation type="submission" date="2022-07" db="EMBL/GenBank/DDBJ databases">
        <title>Fungi with potential for degradation of polypropylene.</title>
        <authorList>
            <person name="Gostincar C."/>
        </authorList>
    </citation>
    <scope>NUCLEOTIDE SEQUENCE</scope>
    <source>
        <strain evidence="3">EXF-13308</strain>
    </source>
</reference>
<feature type="compositionally biased region" description="Polar residues" evidence="2">
    <location>
        <begin position="128"/>
        <end position="148"/>
    </location>
</feature>
<feature type="compositionally biased region" description="Polar residues" evidence="2">
    <location>
        <begin position="174"/>
        <end position="205"/>
    </location>
</feature>
<dbReference type="EMBL" id="JANBVO010000023">
    <property type="protein sequence ID" value="KAJ9142218.1"/>
    <property type="molecule type" value="Genomic_DNA"/>
</dbReference>
<dbReference type="Proteomes" id="UP001174694">
    <property type="component" value="Unassembled WGS sequence"/>
</dbReference>
<organism evidence="3 4">
    <name type="scientific">Pleurostoma richardsiae</name>
    <dbReference type="NCBI Taxonomy" id="41990"/>
    <lineage>
        <taxon>Eukaryota</taxon>
        <taxon>Fungi</taxon>
        <taxon>Dikarya</taxon>
        <taxon>Ascomycota</taxon>
        <taxon>Pezizomycotina</taxon>
        <taxon>Sordariomycetes</taxon>
        <taxon>Sordariomycetidae</taxon>
        <taxon>Calosphaeriales</taxon>
        <taxon>Pleurostomataceae</taxon>
        <taxon>Pleurostoma</taxon>
    </lineage>
</organism>
<protein>
    <submittedName>
        <fullName evidence="3">Uncharacterized protein</fullName>
    </submittedName>
</protein>
<keyword evidence="4" id="KW-1185">Reference proteome</keyword>
<gene>
    <name evidence="3" type="ORF">NKR23_g7493</name>
</gene>